<dbReference type="AlphaFoldDB" id="A0AA86PDG4"/>
<dbReference type="EMBL" id="CATOUU010000564">
    <property type="protein sequence ID" value="CAI9934235.1"/>
    <property type="molecule type" value="Genomic_DNA"/>
</dbReference>
<keyword evidence="3" id="KW-1185">Reference proteome</keyword>
<dbReference type="Proteomes" id="UP001642409">
    <property type="component" value="Unassembled WGS sequence"/>
</dbReference>
<gene>
    <name evidence="1" type="ORF">HINF_LOCUS21880</name>
    <name evidence="2" type="ORF">HINF_LOCUS27978</name>
</gene>
<evidence type="ECO:0000313" key="2">
    <source>
        <dbReference type="EMBL" id="CAL6021047.1"/>
    </source>
</evidence>
<dbReference type="EMBL" id="CAXDID020000088">
    <property type="protein sequence ID" value="CAL6021047.1"/>
    <property type="molecule type" value="Genomic_DNA"/>
</dbReference>
<evidence type="ECO:0000313" key="1">
    <source>
        <dbReference type="EMBL" id="CAI9934235.1"/>
    </source>
</evidence>
<reference evidence="2 3" key="2">
    <citation type="submission" date="2024-07" db="EMBL/GenBank/DDBJ databases">
        <authorList>
            <person name="Akdeniz Z."/>
        </authorList>
    </citation>
    <scope>NUCLEOTIDE SEQUENCE [LARGE SCALE GENOMIC DNA]</scope>
</reference>
<comment type="caution">
    <text evidence="1">The sequence shown here is derived from an EMBL/GenBank/DDBJ whole genome shotgun (WGS) entry which is preliminary data.</text>
</comment>
<organism evidence="1">
    <name type="scientific">Hexamita inflata</name>
    <dbReference type="NCBI Taxonomy" id="28002"/>
    <lineage>
        <taxon>Eukaryota</taxon>
        <taxon>Metamonada</taxon>
        <taxon>Diplomonadida</taxon>
        <taxon>Hexamitidae</taxon>
        <taxon>Hexamitinae</taxon>
        <taxon>Hexamita</taxon>
    </lineage>
</organism>
<sequence>MKLEKFLCNKQTQETEINFSQLLFTDEVFMIEMLKKYTLIQCSHAKQIHCLLRQVNSHVIEMKKNQLCTRRVGVRRIIVKTYIKFNTDYMDYKYLVLPDKTLVSFDVDAARKMDSWLNLFSIVFRGAHNFDAENPCVQQIVKVHQFNSQERQKLNECIVHHVNNNQELNEFTFDW</sequence>
<evidence type="ECO:0000313" key="3">
    <source>
        <dbReference type="Proteomes" id="UP001642409"/>
    </source>
</evidence>
<accession>A0AA86PDG4</accession>
<name>A0AA86PDG4_9EUKA</name>
<reference evidence="1" key="1">
    <citation type="submission" date="2023-06" db="EMBL/GenBank/DDBJ databases">
        <authorList>
            <person name="Kurt Z."/>
        </authorList>
    </citation>
    <scope>NUCLEOTIDE SEQUENCE</scope>
</reference>
<proteinExistence type="predicted"/>
<protein>
    <submittedName>
        <fullName evidence="2">Hypothetical_protein</fullName>
    </submittedName>
</protein>